<comment type="function">
    <text evidence="1">Histone chaperone that facilitates histone deposition and histone exchange and removal during nucleosome assembly and disassembly.</text>
</comment>
<sequence length="341" mass="37811">MPTSLYARRRAFLAHTALSFPYTSPRQQSQPPPPPPTPPQQQFLCNSYKSYQIHTLDATTFFHIDIKQLNHNSSGEPKQQTMATVSLLNVTVRNNPAPFNAPYEFEITFECLEPLQKDLEWKLTYVGSATSSEHDQELDSLLVGPIPVGVNKFIFEADPPNTTRIPATEILGVTVILLTCSYDDREFVRVGYYVNNEYEDETLANEPPAKPVLEKIRRSILAEKPRVTRFAIKWDSEESAPAEFPPEQPDVDQAEDDEARYGAEDDGEEEDGEAPELVEGGSGEAAKAKAPQGEDAEMEGVENGDGKEEEDEESSDAGSEDIENESRFGGGRGRGGRRGRG</sequence>
<reference evidence="11 12" key="1">
    <citation type="journal article" date="2018" name="BMC Genomics">
        <title>Genomic evidence for intraspecific hybridization in a clonal and extremely halotolerant yeast.</title>
        <authorList>
            <person name="Gostincar C."/>
            <person name="Stajich J.E."/>
            <person name="Zupancic J."/>
            <person name="Zalar P."/>
            <person name="Gunde-Cimerman N."/>
        </authorList>
    </citation>
    <scope>NUCLEOTIDE SEQUENCE [LARGE SCALE GENOMIC DNA]</scope>
    <source>
        <strain evidence="11 12">EXF-6656</strain>
    </source>
</reference>
<name>A0A3M6W378_HORWE</name>
<keyword evidence="7" id="KW-0143">Chaperone</keyword>
<evidence type="ECO:0000256" key="2">
    <source>
        <dbReference type="ARBA" id="ARBA00004123"/>
    </source>
</evidence>
<dbReference type="GO" id="GO:0006335">
    <property type="term" value="P:DNA replication-dependent chromatin assembly"/>
    <property type="evidence" value="ECO:0007669"/>
    <property type="project" value="TreeGrafter"/>
</dbReference>
<evidence type="ECO:0000256" key="9">
    <source>
        <dbReference type="ARBA" id="ARBA00032776"/>
    </source>
</evidence>
<keyword evidence="6" id="KW-0804">Transcription</keyword>
<keyword evidence="5" id="KW-0805">Transcription regulation</keyword>
<dbReference type="Proteomes" id="UP000281245">
    <property type="component" value="Unassembled WGS sequence"/>
</dbReference>
<dbReference type="PANTHER" id="PTHR12040">
    <property type="entry name" value="ANTI-SILENCING PROTEIN 1"/>
    <property type="match status" value="1"/>
</dbReference>
<gene>
    <name evidence="11" type="ORF">D0869_14272</name>
</gene>
<evidence type="ECO:0000256" key="1">
    <source>
        <dbReference type="ARBA" id="ARBA00003961"/>
    </source>
</evidence>
<evidence type="ECO:0000256" key="5">
    <source>
        <dbReference type="ARBA" id="ARBA00023015"/>
    </source>
</evidence>
<keyword evidence="8" id="KW-0539">Nucleus</keyword>
<dbReference type="InterPro" id="IPR006818">
    <property type="entry name" value="ASF1-like"/>
</dbReference>
<feature type="compositionally biased region" description="Acidic residues" evidence="10">
    <location>
        <begin position="294"/>
        <end position="323"/>
    </location>
</feature>
<dbReference type="FunFam" id="2.60.40.1490:FF:000001">
    <property type="entry name" value="Histone chaperone ASF1"/>
    <property type="match status" value="1"/>
</dbReference>
<dbReference type="Gene3D" id="2.60.40.1490">
    <property type="entry name" value="Histone chaperone ASF1-like"/>
    <property type="match status" value="1"/>
</dbReference>
<dbReference type="GO" id="GO:0005634">
    <property type="term" value="C:nucleus"/>
    <property type="evidence" value="ECO:0007669"/>
    <property type="project" value="UniProtKB-SubCell"/>
</dbReference>
<comment type="similarity">
    <text evidence="3">Belongs to the ASF1 family.</text>
</comment>
<comment type="caution">
    <text evidence="11">The sequence shown here is derived from an EMBL/GenBank/DDBJ whole genome shotgun (WGS) entry which is preliminary data.</text>
</comment>
<evidence type="ECO:0000256" key="6">
    <source>
        <dbReference type="ARBA" id="ARBA00023163"/>
    </source>
</evidence>
<dbReference type="OrthoDB" id="29755at2759"/>
<evidence type="ECO:0000313" key="12">
    <source>
        <dbReference type="Proteomes" id="UP000281245"/>
    </source>
</evidence>
<accession>A0A3M6W378</accession>
<dbReference type="SUPFAM" id="SSF101546">
    <property type="entry name" value="ASF1-like"/>
    <property type="match status" value="1"/>
</dbReference>
<evidence type="ECO:0000256" key="7">
    <source>
        <dbReference type="ARBA" id="ARBA00023186"/>
    </source>
</evidence>
<evidence type="ECO:0000313" key="11">
    <source>
        <dbReference type="EMBL" id="RMX72776.1"/>
    </source>
</evidence>
<proteinExistence type="inferred from homology"/>
<dbReference type="AlphaFoldDB" id="A0A3M6W378"/>
<evidence type="ECO:0000256" key="8">
    <source>
        <dbReference type="ARBA" id="ARBA00023242"/>
    </source>
</evidence>
<dbReference type="PANTHER" id="PTHR12040:SF0">
    <property type="entry name" value="HISTONE CHAPERONE ASF1"/>
    <property type="match status" value="1"/>
</dbReference>
<dbReference type="Pfam" id="PF04729">
    <property type="entry name" value="ASF1_hist_chap"/>
    <property type="match status" value="1"/>
</dbReference>
<protein>
    <recommendedName>
        <fullName evidence="9">Anti-silencing function protein 1</fullName>
    </recommendedName>
</protein>
<evidence type="ECO:0000256" key="10">
    <source>
        <dbReference type="SAM" id="MobiDB-lite"/>
    </source>
</evidence>
<feature type="region of interest" description="Disordered" evidence="10">
    <location>
        <begin position="237"/>
        <end position="341"/>
    </location>
</feature>
<dbReference type="GO" id="GO:0000785">
    <property type="term" value="C:chromatin"/>
    <property type="evidence" value="ECO:0007669"/>
    <property type="project" value="TreeGrafter"/>
</dbReference>
<evidence type="ECO:0000256" key="4">
    <source>
        <dbReference type="ARBA" id="ARBA00011705"/>
    </source>
</evidence>
<dbReference type="EMBL" id="QWIJ01002055">
    <property type="protein sequence ID" value="RMX72776.1"/>
    <property type="molecule type" value="Genomic_DNA"/>
</dbReference>
<comment type="subcellular location">
    <subcellularLocation>
        <location evidence="2">Nucleus</location>
    </subcellularLocation>
</comment>
<dbReference type="InterPro" id="IPR036747">
    <property type="entry name" value="ASF1-like_sf"/>
</dbReference>
<dbReference type="GO" id="GO:0042393">
    <property type="term" value="F:histone binding"/>
    <property type="evidence" value="ECO:0007669"/>
    <property type="project" value="TreeGrafter"/>
</dbReference>
<comment type="subunit">
    <text evidence="4">Interacts with histone H3 and histone H4.</text>
</comment>
<organism evidence="11 12">
    <name type="scientific">Hortaea werneckii</name>
    <name type="common">Black yeast</name>
    <name type="synonym">Cladosporium werneckii</name>
    <dbReference type="NCBI Taxonomy" id="91943"/>
    <lineage>
        <taxon>Eukaryota</taxon>
        <taxon>Fungi</taxon>
        <taxon>Dikarya</taxon>
        <taxon>Ascomycota</taxon>
        <taxon>Pezizomycotina</taxon>
        <taxon>Dothideomycetes</taxon>
        <taxon>Dothideomycetidae</taxon>
        <taxon>Mycosphaerellales</taxon>
        <taxon>Teratosphaeriaceae</taxon>
        <taxon>Hortaea</taxon>
    </lineage>
</organism>
<evidence type="ECO:0000256" key="3">
    <source>
        <dbReference type="ARBA" id="ARBA00006051"/>
    </source>
</evidence>
<feature type="compositionally biased region" description="Acidic residues" evidence="10">
    <location>
        <begin position="249"/>
        <end position="276"/>
    </location>
</feature>